<dbReference type="PANTHER" id="PTHR43327">
    <property type="entry name" value="STOMATIN-LIKE PROTEIN 2, MITOCHONDRIAL"/>
    <property type="match status" value="1"/>
</dbReference>
<reference evidence="5" key="1">
    <citation type="submission" date="2016-10" db="EMBL/GenBank/DDBJ databases">
        <authorList>
            <person name="de Groot N.N."/>
        </authorList>
    </citation>
    <scope>NUCLEOTIDE SEQUENCE</scope>
</reference>
<keyword evidence="2" id="KW-0175">Coiled coil</keyword>
<accession>A0A1W1BBZ3</accession>
<evidence type="ECO:0000313" key="5">
    <source>
        <dbReference type="EMBL" id="SFV51056.1"/>
    </source>
</evidence>
<dbReference type="GO" id="GO:0098552">
    <property type="term" value="C:side of membrane"/>
    <property type="evidence" value="ECO:0007669"/>
    <property type="project" value="UniProtKB-ARBA"/>
</dbReference>
<dbReference type="Pfam" id="PF01145">
    <property type="entry name" value="Band_7"/>
    <property type="match status" value="1"/>
</dbReference>
<dbReference type="PANTHER" id="PTHR43327:SF10">
    <property type="entry name" value="STOMATIN-LIKE PROTEIN 2, MITOCHONDRIAL"/>
    <property type="match status" value="1"/>
</dbReference>
<dbReference type="GO" id="GO:0005886">
    <property type="term" value="C:plasma membrane"/>
    <property type="evidence" value="ECO:0007669"/>
    <property type="project" value="UniProtKB-ARBA"/>
</dbReference>
<feature type="transmembrane region" description="Helical" evidence="3">
    <location>
        <begin position="6"/>
        <end position="26"/>
    </location>
</feature>
<dbReference type="GO" id="GO:0006508">
    <property type="term" value="P:proteolysis"/>
    <property type="evidence" value="ECO:0007669"/>
    <property type="project" value="UniProtKB-KW"/>
</dbReference>
<protein>
    <submittedName>
        <fullName evidence="5">Putative stomatin/prohibitin-family membrane protease subunit YbbK</fullName>
    </submittedName>
</protein>
<dbReference type="CDD" id="cd08829">
    <property type="entry name" value="SPFH_paraslipin"/>
    <property type="match status" value="1"/>
</dbReference>
<comment type="similarity">
    <text evidence="1">Belongs to the band 7/mec-2 family.</text>
</comment>
<evidence type="ECO:0000256" key="2">
    <source>
        <dbReference type="SAM" id="Coils"/>
    </source>
</evidence>
<feature type="domain" description="Band 7" evidence="4">
    <location>
        <begin position="21"/>
        <end position="179"/>
    </location>
</feature>
<dbReference type="InterPro" id="IPR036013">
    <property type="entry name" value="Band_7/SPFH_dom_sf"/>
</dbReference>
<dbReference type="InterPro" id="IPR001972">
    <property type="entry name" value="Stomatin_HflK_fam"/>
</dbReference>
<dbReference type="SMART" id="SM00244">
    <property type="entry name" value="PHB"/>
    <property type="match status" value="1"/>
</dbReference>
<organism evidence="5">
    <name type="scientific">hydrothermal vent metagenome</name>
    <dbReference type="NCBI Taxonomy" id="652676"/>
    <lineage>
        <taxon>unclassified sequences</taxon>
        <taxon>metagenomes</taxon>
        <taxon>ecological metagenomes</taxon>
    </lineage>
</organism>
<dbReference type="InterPro" id="IPR050710">
    <property type="entry name" value="Band7/mec-2_domain"/>
</dbReference>
<dbReference type="PRINTS" id="PR00721">
    <property type="entry name" value="STOMATIN"/>
</dbReference>
<evidence type="ECO:0000259" key="4">
    <source>
        <dbReference type="SMART" id="SM00244"/>
    </source>
</evidence>
<dbReference type="AlphaFoldDB" id="A0A1W1BBZ3"/>
<sequence length="302" mass="33518">MDTGSIVSLAIIIAVAVIIIKGIVIVPQSHAYVVERLGKYNKTLEGGFHIIIPVMDTIRVKLTKQEQMINIPEQNVITRDNVNISVDGIIFVQVEDAKRSTYGIVDFKNALANLATTTLRAEIGQLALDETLSSRDSLNRKILTAIDDASTKWGVKTMRVELRDISVPLEIEEAMNMQMKAEREKRAIELKAMGDKEAVIREAEGEKQKAFLQAEAIERMADAKKYELEKVAEGQRKAMLMINSGMAENPQAAEFLLAKDRIAAFHELAKNESNDKVIVPYETTELIGSLSIFKEFLGSKGA</sequence>
<keyword evidence="5" id="KW-0645">Protease</keyword>
<dbReference type="Gene3D" id="3.30.479.30">
    <property type="entry name" value="Band 7 domain"/>
    <property type="match status" value="1"/>
</dbReference>
<evidence type="ECO:0000256" key="1">
    <source>
        <dbReference type="ARBA" id="ARBA00008164"/>
    </source>
</evidence>
<name>A0A1W1BBZ3_9ZZZZ</name>
<keyword evidence="5" id="KW-0378">Hydrolase</keyword>
<keyword evidence="3" id="KW-0472">Membrane</keyword>
<dbReference type="InterPro" id="IPR001107">
    <property type="entry name" value="Band_7"/>
</dbReference>
<dbReference type="EMBL" id="FPHF01000011">
    <property type="protein sequence ID" value="SFV51056.1"/>
    <property type="molecule type" value="Genomic_DNA"/>
</dbReference>
<evidence type="ECO:0000256" key="3">
    <source>
        <dbReference type="SAM" id="Phobius"/>
    </source>
</evidence>
<keyword evidence="3" id="KW-1133">Transmembrane helix</keyword>
<dbReference type="GO" id="GO:0008233">
    <property type="term" value="F:peptidase activity"/>
    <property type="evidence" value="ECO:0007669"/>
    <property type="project" value="UniProtKB-KW"/>
</dbReference>
<dbReference type="SUPFAM" id="SSF117892">
    <property type="entry name" value="Band 7/SPFH domain"/>
    <property type="match status" value="1"/>
</dbReference>
<keyword evidence="3" id="KW-0812">Transmembrane</keyword>
<feature type="coiled-coil region" evidence="2">
    <location>
        <begin position="171"/>
        <end position="220"/>
    </location>
</feature>
<gene>
    <name evidence="5" type="ORF">MNB_SM-4-489</name>
</gene>
<proteinExistence type="inferred from homology"/>
<dbReference type="FunFam" id="3.30.479.30:FF:000004">
    <property type="entry name" value="Putative membrane protease family, stomatin"/>
    <property type="match status" value="1"/>
</dbReference>